<sequence length="78" mass="8310">MTLWANACRDGSAGLPGLSGFVEPLGLLGSLLFRALVVPRSARPDCDGCARDRTARFTSACPGRDGYRAELLAGGWRR</sequence>
<comment type="caution">
    <text evidence="1">The sequence shown here is derived from an EMBL/GenBank/DDBJ whole genome shotgun (WGS) entry which is preliminary data.</text>
</comment>
<dbReference type="AlphaFoldDB" id="X7ZZA7"/>
<reference evidence="1" key="1">
    <citation type="submission" date="2014-01" db="EMBL/GenBank/DDBJ databases">
        <authorList>
            <person name="Brown-Elliot B."/>
            <person name="Wallace R."/>
            <person name="Lenaerts A."/>
            <person name="Ordway D."/>
            <person name="DeGroote M.A."/>
            <person name="Parker T."/>
            <person name="Sizemore C."/>
            <person name="Tallon L.J."/>
            <person name="Sadzewicz L.K."/>
            <person name="Sengamalay N."/>
            <person name="Fraser C.M."/>
            <person name="Hine E."/>
            <person name="Shefchek K.A."/>
            <person name="Das S.P."/>
            <person name="Tettelin H."/>
        </authorList>
    </citation>
    <scope>NUCLEOTIDE SEQUENCE [LARGE SCALE GENOMIC DNA]</scope>
    <source>
        <strain evidence="1">4042</strain>
    </source>
</reference>
<evidence type="ECO:0000313" key="1">
    <source>
        <dbReference type="EMBL" id="EUA23970.1"/>
    </source>
</evidence>
<proteinExistence type="predicted"/>
<name>X7ZZA7_MYCXE</name>
<gene>
    <name evidence="1" type="ORF">I553_3458</name>
</gene>
<dbReference type="PATRIC" id="fig|1299334.3.peg.6893"/>
<accession>X7ZZA7</accession>
<dbReference type="EMBL" id="JAOB01000068">
    <property type="protein sequence ID" value="EUA23970.1"/>
    <property type="molecule type" value="Genomic_DNA"/>
</dbReference>
<protein>
    <submittedName>
        <fullName evidence="1">Uncharacterized protein</fullName>
    </submittedName>
</protein>
<organism evidence="1">
    <name type="scientific">Mycobacterium xenopi 4042</name>
    <dbReference type="NCBI Taxonomy" id="1299334"/>
    <lineage>
        <taxon>Bacteria</taxon>
        <taxon>Bacillati</taxon>
        <taxon>Actinomycetota</taxon>
        <taxon>Actinomycetes</taxon>
        <taxon>Mycobacteriales</taxon>
        <taxon>Mycobacteriaceae</taxon>
        <taxon>Mycobacterium</taxon>
    </lineage>
</organism>